<feature type="binding site" evidence="5">
    <location>
        <position position="231"/>
    </location>
    <ligand>
        <name>Fe cation</name>
        <dbReference type="ChEBI" id="CHEBI:24875"/>
        <note>catalytic</note>
    </ligand>
</feature>
<evidence type="ECO:0000256" key="1">
    <source>
        <dbReference type="ARBA" id="ARBA00006787"/>
    </source>
</evidence>
<keyword evidence="2 5" id="KW-0479">Metal-binding</keyword>
<dbReference type="PANTHER" id="PTHR10543">
    <property type="entry name" value="BETA-CAROTENE DIOXYGENASE"/>
    <property type="match status" value="1"/>
</dbReference>
<keyword evidence="9" id="KW-1185">Reference proteome</keyword>
<feature type="binding site" evidence="5">
    <location>
        <position position="295"/>
    </location>
    <ligand>
        <name>Fe cation</name>
        <dbReference type="ChEBI" id="CHEBI:24875"/>
        <note>catalytic</note>
    </ligand>
</feature>
<reference evidence="8 9" key="1">
    <citation type="submission" date="2019-03" db="EMBL/GenBank/DDBJ databases">
        <title>Sequencing the genomes of 1000 actinobacteria strains.</title>
        <authorList>
            <person name="Klenk H.-P."/>
        </authorList>
    </citation>
    <scope>NUCLEOTIDE SEQUENCE [LARGE SCALE GENOMIC DNA]</scope>
    <source>
        <strain evidence="8 9">DSM 18936</strain>
    </source>
</reference>
<gene>
    <name evidence="8" type="ORF">BDK89_2310</name>
</gene>
<sequence length="486" mass="54711">MRVQIHETFESGLPADDTHPYRTGAWRPQTREYDAWDLDVVGEIPDDLAGTYIRNTENPLLPSIERYHPFDGDGMLHSISFAAGEAQYHNRFVRTDGFVAEREMGQALFAGVAENVNAAKESCELGARPNMKDASSTDVVVHNGKALSSFWLCGDLYAFDPVTLEAQGRETFGLPDGVGISAHTKIDEVTNELLFFNYGTEQPYMHYGVVGADGGLAHYIDVPLPGPRLPHDMAFTEHYSILPDLSMFWEPSLIEHGIYLPSFHRDVPTRFAIVPRYGTTEEIRWFEADPTYVLHWINAYEDGDEIVLDGFFQETPSPDPIPEWSFDQNLFRYLDLYSMNAKAHRWRFNLRTGETKEEHLSERIQEFGMINGRYGGRRHRYSFNALPCEGWFGFKGVIKHDVDSGTEEILELPDGVFASETVMAPRLGSTAEDDGYLITFTMDVNDDRSECLVVDAADITAGPIARISLPERISSGTHGFWSPADA</sequence>
<accession>A0A4R7I007</accession>
<dbReference type="RefSeq" id="WP_133869060.1">
    <property type="nucleotide sequence ID" value="NZ_SOAU01000001.1"/>
</dbReference>
<dbReference type="PANTHER" id="PTHR10543:SF89">
    <property type="entry name" value="CAROTENOID 9,10(9',10')-CLEAVAGE DIOXYGENASE 1"/>
    <property type="match status" value="1"/>
</dbReference>
<comment type="caution">
    <text evidence="8">The sequence shown here is derived from an EMBL/GenBank/DDBJ whole genome shotgun (WGS) entry which is preliminary data.</text>
</comment>
<organism evidence="8 9">
    <name type="scientific">Ilumatobacter fluminis</name>
    <dbReference type="NCBI Taxonomy" id="467091"/>
    <lineage>
        <taxon>Bacteria</taxon>
        <taxon>Bacillati</taxon>
        <taxon>Actinomycetota</taxon>
        <taxon>Acidimicrobiia</taxon>
        <taxon>Acidimicrobiales</taxon>
        <taxon>Ilumatobacteraceae</taxon>
        <taxon>Ilumatobacter</taxon>
    </lineage>
</organism>
<dbReference type="EMBL" id="SOAU01000001">
    <property type="protein sequence ID" value="TDT16715.1"/>
    <property type="molecule type" value="Genomic_DNA"/>
</dbReference>
<protein>
    <recommendedName>
        <fullName evidence="6">Dioxygenase</fullName>
        <ecNumber evidence="6">1.13.11.-</ecNumber>
    </recommendedName>
</protein>
<dbReference type="GO" id="GO:0010436">
    <property type="term" value="F:carotenoid dioxygenase activity"/>
    <property type="evidence" value="ECO:0007669"/>
    <property type="project" value="TreeGrafter"/>
</dbReference>
<feature type="binding site" evidence="5">
    <location>
        <position position="478"/>
    </location>
    <ligand>
        <name>Fe cation</name>
        <dbReference type="ChEBI" id="CHEBI:24875"/>
        <note>catalytic</note>
    </ligand>
</feature>
<comment type="similarity">
    <text evidence="1 6">Belongs to the carotenoid oxygenase family.</text>
</comment>
<dbReference type="InterPro" id="IPR004294">
    <property type="entry name" value="Carotenoid_Oase"/>
</dbReference>
<evidence type="ECO:0000256" key="2">
    <source>
        <dbReference type="ARBA" id="ARBA00022723"/>
    </source>
</evidence>
<dbReference type="EC" id="1.13.11.-" evidence="6"/>
<evidence type="ECO:0000313" key="9">
    <source>
        <dbReference type="Proteomes" id="UP000294558"/>
    </source>
</evidence>
<evidence type="ECO:0000256" key="4">
    <source>
        <dbReference type="ARBA" id="ARBA00023004"/>
    </source>
</evidence>
<evidence type="ECO:0000313" key="8">
    <source>
        <dbReference type="EMBL" id="TDT16715.1"/>
    </source>
</evidence>
<name>A0A4R7I007_9ACTN</name>
<dbReference type="AlphaFoldDB" id="A0A4R7I007"/>
<proteinExistence type="inferred from homology"/>
<evidence type="ECO:0000256" key="7">
    <source>
        <dbReference type="SAM" id="MobiDB-lite"/>
    </source>
</evidence>
<dbReference type="GO" id="GO:0016121">
    <property type="term" value="P:carotene catabolic process"/>
    <property type="evidence" value="ECO:0007669"/>
    <property type="project" value="TreeGrafter"/>
</dbReference>
<evidence type="ECO:0000256" key="6">
    <source>
        <dbReference type="RuleBase" id="RU364048"/>
    </source>
</evidence>
<keyword evidence="4 5" id="KW-0408">Iron</keyword>
<evidence type="ECO:0000256" key="5">
    <source>
        <dbReference type="PIRSR" id="PIRSR604294-1"/>
    </source>
</evidence>
<feature type="binding site" evidence="5">
    <location>
        <position position="183"/>
    </location>
    <ligand>
        <name>Fe cation</name>
        <dbReference type="ChEBI" id="CHEBI:24875"/>
        <note>catalytic</note>
    </ligand>
</feature>
<feature type="region of interest" description="Disordered" evidence="7">
    <location>
        <begin position="1"/>
        <end position="21"/>
    </location>
</feature>
<dbReference type="OrthoDB" id="6636843at2"/>
<evidence type="ECO:0000256" key="3">
    <source>
        <dbReference type="ARBA" id="ARBA00023002"/>
    </source>
</evidence>
<keyword evidence="3 6" id="KW-0560">Oxidoreductase</keyword>
<comment type="cofactor">
    <cofactor evidence="5 6">
        <name>Fe(2+)</name>
        <dbReference type="ChEBI" id="CHEBI:29033"/>
    </cofactor>
    <text evidence="5 6">Binds 1 Fe(2+) ion per subunit.</text>
</comment>
<dbReference type="Pfam" id="PF03055">
    <property type="entry name" value="RPE65"/>
    <property type="match status" value="1"/>
</dbReference>
<dbReference type="Proteomes" id="UP000294558">
    <property type="component" value="Unassembled WGS sequence"/>
</dbReference>
<dbReference type="GO" id="GO:0046872">
    <property type="term" value="F:metal ion binding"/>
    <property type="evidence" value="ECO:0007669"/>
    <property type="project" value="UniProtKB-KW"/>
</dbReference>
<keyword evidence="6 8" id="KW-0223">Dioxygenase</keyword>